<dbReference type="SUPFAM" id="SSF52047">
    <property type="entry name" value="RNI-like"/>
    <property type="match status" value="1"/>
</dbReference>
<keyword evidence="2" id="KW-1185">Reference proteome</keyword>
<name>A0AAW0CUW7_9AGAR</name>
<proteinExistence type="predicted"/>
<evidence type="ECO:0000313" key="2">
    <source>
        <dbReference type="Proteomes" id="UP001362999"/>
    </source>
</evidence>
<evidence type="ECO:0000313" key="1">
    <source>
        <dbReference type="EMBL" id="KAK7042446.1"/>
    </source>
</evidence>
<dbReference type="Gene3D" id="3.80.10.10">
    <property type="entry name" value="Ribonuclease Inhibitor"/>
    <property type="match status" value="1"/>
</dbReference>
<protein>
    <submittedName>
        <fullName evidence="1">F-box domain-containing protein</fullName>
    </submittedName>
</protein>
<dbReference type="Proteomes" id="UP001362999">
    <property type="component" value="Unassembled WGS sequence"/>
</dbReference>
<dbReference type="AlphaFoldDB" id="A0AAW0CUW7"/>
<dbReference type="EMBL" id="JAWWNJ010000013">
    <property type="protein sequence ID" value="KAK7042446.1"/>
    <property type="molecule type" value="Genomic_DNA"/>
</dbReference>
<reference evidence="1 2" key="1">
    <citation type="journal article" date="2024" name="J Genomics">
        <title>Draft genome sequencing and assembly of Favolaschia claudopus CIRM-BRFM 2984 isolated from oak limbs.</title>
        <authorList>
            <person name="Navarro D."/>
            <person name="Drula E."/>
            <person name="Chaduli D."/>
            <person name="Cazenave R."/>
            <person name="Ahrendt S."/>
            <person name="Wang J."/>
            <person name="Lipzen A."/>
            <person name="Daum C."/>
            <person name="Barry K."/>
            <person name="Grigoriev I.V."/>
            <person name="Favel A."/>
            <person name="Rosso M.N."/>
            <person name="Martin F."/>
        </authorList>
    </citation>
    <scope>NUCLEOTIDE SEQUENCE [LARGE SCALE GENOMIC DNA]</scope>
    <source>
        <strain evidence="1 2">CIRM-BRFM 2984</strain>
    </source>
</reference>
<accession>A0AAW0CUW7</accession>
<dbReference type="InterPro" id="IPR032675">
    <property type="entry name" value="LRR_dom_sf"/>
</dbReference>
<organism evidence="1 2">
    <name type="scientific">Favolaschia claudopus</name>
    <dbReference type="NCBI Taxonomy" id="2862362"/>
    <lineage>
        <taxon>Eukaryota</taxon>
        <taxon>Fungi</taxon>
        <taxon>Dikarya</taxon>
        <taxon>Basidiomycota</taxon>
        <taxon>Agaricomycotina</taxon>
        <taxon>Agaricomycetes</taxon>
        <taxon>Agaricomycetidae</taxon>
        <taxon>Agaricales</taxon>
        <taxon>Marasmiineae</taxon>
        <taxon>Mycenaceae</taxon>
        <taxon>Favolaschia</taxon>
    </lineage>
</organism>
<comment type="caution">
    <text evidence="1">The sequence shown here is derived from an EMBL/GenBank/DDBJ whole genome shotgun (WGS) entry which is preliminary data.</text>
</comment>
<gene>
    <name evidence="1" type="ORF">R3P38DRAFT_2890533</name>
</gene>
<feature type="non-terminal residue" evidence="1">
    <location>
        <position position="1"/>
    </location>
</feature>
<sequence length="429" mass="48209">MDTLPVPSIYALPNELLEAICAAGQQGRGPHLPHFKPEWSLSHVSRCFRHALLGAPTLWTSVEAVLNVEGSVEISKLYLERSQACQIWAFLEVLEDSDLDRELVLVERFSIFLPHVHRMWRLQIQLDKFRPLIFDPLRNLSAPNLLHLEVLNLQSNAASRNPIELFFAGAPKLGAFIMKNLDILPPTPPWTASLAHLNLWGGQDGNMHDVTQLIAQCPLLTELALDMRRLVRREHRLHIPSLKSLQITIFAQEMEGYLLLILDLFDTPALLNMTVEGSHGDQILELFNSRSLPSAIFPALASLSFINTSCQCEKNFPNWGTPAVPPIQLFPSLSSLTVVNQCYTTPLIRGLFGPSSQPWPNLKHFSVSCGQDTLEAVSNALRIAVHRRGSRVLPKFRISPALWSFEDWRRMDADIEMGGPDSSVFSTFH</sequence>